<accession>A0A8J6C6S2</accession>
<dbReference type="InterPro" id="IPR036867">
    <property type="entry name" value="R3H_dom_sf"/>
</dbReference>
<dbReference type="GO" id="GO:0003676">
    <property type="term" value="F:nucleic acid binding"/>
    <property type="evidence" value="ECO:0007669"/>
    <property type="project" value="UniProtKB-UniRule"/>
</dbReference>
<feature type="domain" description="R3H" evidence="1">
    <location>
        <begin position="25"/>
        <end position="87"/>
    </location>
</feature>
<sequence>MALDEPAAPAPDILDDLPSLLNLREHPTAEVYAALRRFICSDEPEVQMPWMDTAQRHVMHTICDAIGLQHESRGEDAYRVMFVSRPSADWRMPESVQPIPRLGRRRHTPSVVPALSADMPMCACCGREPDECTRLVLMVDGTVSCITCMRERSELAAALPQHAQAALLPAVTGGVELGARAVESAR</sequence>
<gene>
    <name evidence="2" type="ORF">KFE25_005741</name>
</gene>
<dbReference type="InterPro" id="IPR001374">
    <property type="entry name" value="R3H_dom"/>
</dbReference>
<dbReference type="CDD" id="cd02325">
    <property type="entry name" value="R3H"/>
    <property type="match status" value="1"/>
</dbReference>
<name>A0A8J6C6S2_DIALT</name>
<evidence type="ECO:0000313" key="3">
    <source>
        <dbReference type="Proteomes" id="UP000751190"/>
    </source>
</evidence>
<dbReference type="Gene3D" id="3.30.1370.50">
    <property type="entry name" value="R3H-like domain"/>
    <property type="match status" value="1"/>
</dbReference>
<keyword evidence="3" id="KW-1185">Reference proteome</keyword>
<proteinExistence type="predicted"/>
<dbReference type="SUPFAM" id="SSF82708">
    <property type="entry name" value="R3H domain"/>
    <property type="match status" value="1"/>
</dbReference>
<dbReference type="EMBL" id="JAGTXO010000043">
    <property type="protein sequence ID" value="KAG8459230.1"/>
    <property type="molecule type" value="Genomic_DNA"/>
</dbReference>
<dbReference type="AlphaFoldDB" id="A0A8J6C6S2"/>
<protein>
    <recommendedName>
        <fullName evidence="1">R3H domain-containing protein</fullName>
    </recommendedName>
</protein>
<reference evidence="2" key="1">
    <citation type="submission" date="2021-05" db="EMBL/GenBank/DDBJ databases">
        <title>The genome of the haptophyte Pavlova lutheri (Diacronema luteri, Pavlovales) - a model for lipid biosynthesis in eukaryotic algae.</title>
        <authorList>
            <person name="Hulatt C.J."/>
            <person name="Posewitz M.C."/>
        </authorList>
    </citation>
    <scope>NUCLEOTIDE SEQUENCE</scope>
    <source>
        <strain evidence="2">NIVA-4/92</strain>
    </source>
</reference>
<comment type="caution">
    <text evidence="2">The sequence shown here is derived from an EMBL/GenBank/DDBJ whole genome shotgun (WGS) entry which is preliminary data.</text>
</comment>
<dbReference type="Proteomes" id="UP000751190">
    <property type="component" value="Unassembled WGS sequence"/>
</dbReference>
<dbReference type="Pfam" id="PF01424">
    <property type="entry name" value="R3H"/>
    <property type="match status" value="1"/>
</dbReference>
<organism evidence="2 3">
    <name type="scientific">Diacronema lutheri</name>
    <name type="common">Unicellular marine alga</name>
    <name type="synonym">Monochrysis lutheri</name>
    <dbReference type="NCBI Taxonomy" id="2081491"/>
    <lineage>
        <taxon>Eukaryota</taxon>
        <taxon>Haptista</taxon>
        <taxon>Haptophyta</taxon>
        <taxon>Pavlovophyceae</taxon>
        <taxon>Pavlovales</taxon>
        <taxon>Pavlovaceae</taxon>
        <taxon>Diacronema</taxon>
    </lineage>
</organism>
<evidence type="ECO:0000259" key="1">
    <source>
        <dbReference type="PROSITE" id="PS51061"/>
    </source>
</evidence>
<evidence type="ECO:0000313" key="2">
    <source>
        <dbReference type="EMBL" id="KAG8459230.1"/>
    </source>
</evidence>
<dbReference type="PROSITE" id="PS51061">
    <property type="entry name" value="R3H"/>
    <property type="match status" value="1"/>
</dbReference>